<gene>
    <name evidence="1" type="ORF">Mic7113_4803</name>
</gene>
<proteinExistence type="predicted"/>
<reference evidence="1 2" key="1">
    <citation type="submission" date="2012-06" db="EMBL/GenBank/DDBJ databases">
        <title>Finished chromosome of genome of Microcoleus sp. PCC 7113.</title>
        <authorList>
            <consortium name="US DOE Joint Genome Institute"/>
            <person name="Gugger M."/>
            <person name="Coursin T."/>
            <person name="Rippka R."/>
            <person name="Tandeau De Marsac N."/>
            <person name="Huntemann M."/>
            <person name="Wei C.-L."/>
            <person name="Han J."/>
            <person name="Detter J.C."/>
            <person name="Han C."/>
            <person name="Tapia R."/>
            <person name="Chen A."/>
            <person name="Kyrpides N."/>
            <person name="Mavromatis K."/>
            <person name="Markowitz V."/>
            <person name="Szeto E."/>
            <person name="Ivanova N."/>
            <person name="Pagani I."/>
            <person name="Pati A."/>
            <person name="Goodwin L."/>
            <person name="Nordberg H.P."/>
            <person name="Cantor M.N."/>
            <person name="Hua S.X."/>
            <person name="Woyke T."/>
            <person name="Kerfeld C.A."/>
        </authorList>
    </citation>
    <scope>NUCLEOTIDE SEQUENCE [LARGE SCALE GENOMIC DNA]</scope>
    <source>
        <strain evidence="1 2">PCC 7113</strain>
    </source>
</reference>
<dbReference type="STRING" id="1173027.Mic7113_4803"/>
<dbReference type="EMBL" id="CP003630">
    <property type="protein sequence ID" value="AFZ20473.1"/>
    <property type="molecule type" value="Genomic_DNA"/>
</dbReference>
<dbReference type="RefSeq" id="WP_015184608.1">
    <property type="nucleotide sequence ID" value="NC_019738.1"/>
</dbReference>
<dbReference type="KEGG" id="mic:Mic7113_4803"/>
<organism evidence="1 2">
    <name type="scientific">Allocoleopsis franciscana PCC 7113</name>
    <dbReference type="NCBI Taxonomy" id="1173027"/>
    <lineage>
        <taxon>Bacteria</taxon>
        <taxon>Bacillati</taxon>
        <taxon>Cyanobacteriota</taxon>
        <taxon>Cyanophyceae</taxon>
        <taxon>Coleofasciculales</taxon>
        <taxon>Coleofasciculaceae</taxon>
        <taxon>Allocoleopsis</taxon>
        <taxon>Allocoleopsis franciscana</taxon>
    </lineage>
</organism>
<keyword evidence="2" id="KW-1185">Reference proteome</keyword>
<dbReference type="Proteomes" id="UP000010471">
    <property type="component" value="Chromosome"/>
</dbReference>
<name>K9WJU9_9CYAN</name>
<protein>
    <submittedName>
        <fullName evidence="1">Uncharacterized protein</fullName>
    </submittedName>
</protein>
<dbReference type="HOGENOM" id="CLU_2789302_0_0_3"/>
<dbReference type="AlphaFoldDB" id="K9WJU9"/>
<evidence type="ECO:0000313" key="2">
    <source>
        <dbReference type="Proteomes" id="UP000010471"/>
    </source>
</evidence>
<accession>K9WJU9</accession>
<evidence type="ECO:0000313" key="1">
    <source>
        <dbReference type="EMBL" id="AFZ20473.1"/>
    </source>
</evidence>
<sequence length="68" mass="7543">MTLTDGCRSGICAIRVSRKDFKTRKRVFTARSAKNEVPLHILKYTLVTQVLRSLSSLLATSTHPTPGL</sequence>